<dbReference type="Proteomes" id="UP000232673">
    <property type="component" value="Unassembled WGS sequence"/>
</dbReference>
<sequence length="197" mass="22145">MKKILFFLTILAFGFQGIAQDKYLSEEIQVKMASMAAPEEDRDAVTVYGYDREGKPVLLKEGTNNLVCIADNPNMNGISVSCYNKKLDDFMSRGRELSAEGKDMMETRAIRQQEVESGKLKMPDAPSMTYILSGKEANLNRETGELKDAKLRYVIYMPYATTEETGLPDKPHTPGMPWLMDPGTHRAHIMITPADKE</sequence>
<name>A0A2N0TPE8_9FLAO</name>
<dbReference type="STRING" id="447422.SAMN05660903_01724"/>
<dbReference type="AlphaFoldDB" id="A0A2N0TPE8"/>
<gene>
    <name evidence="1" type="ORF">APR41_07355</name>
</gene>
<protein>
    <submittedName>
        <fullName evidence="1">Uncharacterized protein</fullName>
    </submittedName>
</protein>
<comment type="caution">
    <text evidence="1">The sequence shown here is derived from an EMBL/GenBank/DDBJ whole genome shotgun (WGS) entry which is preliminary data.</text>
</comment>
<proteinExistence type="predicted"/>
<dbReference type="RefSeq" id="WP_079712811.1">
    <property type="nucleotide sequence ID" value="NZ_FUZC01000005.1"/>
</dbReference>
<keyword evidence="2" id="KW-1185">Reference proteome</keyword>
<reference evidence="1 2" key="1">
    <citation type="submission" date="2015-10" db="EMBL/GenBank/DDBJ databases">
        <title>Draft genome sequence of Salegentibacter salinarum KCTC 12975.</title>
        <authorList>
            <person name="Lin W."/>
            <person name="Zheng Q."/>
        </authorList>
    </citation>
    <scope>NUCLEOTIDE SEQUENCE [LARGE SCALE GENOMIC DNA]</scope>
    <source>
        <strain evidence="1 2">KCTC 12975</strain>
    </source>
</reference>
<evidence type="ECO:0000313" key="2">
    <source>
        <dbReference type="Proteomes" id="UP000232673"/>
    </source>
</evidence>
<organism evidence="1 2">
    <name type="scientific">Salegentibacter salinarum</name>
    <dbReference type="NCBI Taxonomy" id="447422"/>
    <lineage>
        <taxon>Bacteria</taxon>
        <taxon>Pseudomonadati</taxon>
        <taxon>Bacteroidota</taxon>
        <taxon>Flavobacteriia</taxon>
        <taxon>Flavobacteriales</taxon>
        <taxon>Flavobacteriaceae</taxon>
        <taxon>Salegentibacter</taxon>
    </lineage>
</organism>
<accession>A0A2N0TPE8</accession>
<dbReference type="OrthoDB" id="9793669at2"/>
<evidence type="ECO:0000313" key="1">
    <source>
        <dbReference type="EMBL" id="PKD16619.1"/>
    </source>
</evidence>
<dbReference type="EMBL" id="LKTS01000045">
    <property type="protein sequence ID" value="PKD16619.1"/>
    <property type="molecule type" value="Genomic_DNA"/>
</dbReference>